<organism evidence="8 9">
    <name type="scientific">Aliiroseovarius halocynthiae</name>
    <dbReference type="NCBI Taxonomy" id="985055"/>
    <lineage>
        <taxon>Bacteria</taxon>
        <taxon>Pseudomonadati</taxon>
        <taxon>Pseudomonadota</taxon>
        <taxon>Alphaproteobacteria</taxon>
        <taxon>Rhodobacterales</taxon>
        <taxon>Paracoccaceae</taxon>
        <taxon>Aliiroseovarius</taxon>
    </lineage>
</organism>
<keyword evidence="5 6" id="KW-0732">Signal</keyword>
<dbReference type="RefSeq" id="WP_142854006.1">
    <property type="nucleotide sequence ID" value="NZ_FXWW01000003.1"/>
</dbReference>
<comment type="subcellular location">
    <subcellularLocation>
        <location evidence="1">Cell envelope</location>
    </subcellularLocation>
</comment>
<evidence type="ECO:0000256" key="6">
    <source>
        <dbReference type="SAM" id="SignalP"/>
    </source>
</evidence>
<dbReference type="InterPro" id="IPR051313">
    <property type="entry name" value="Bact_iron-sidero_bind"/>
</dbReference>
<name>A0A545SQF5_9RHOB</name>
<evidence type="ECO:0000256" key="1">
    <source>
        <dbReference type="ARBA" id="ARBA00004196"/>
    </source>
</evidence>
<feature type="signal peptide" evidence="6">
    <location>
        <begin position="1"/>
        <end position="20"/>
    </location>
</feature>
<comment type="caution">
    <text evidence="8">The sequence shown here is derived from an EMBL/GenBank/DDBJ whole genome shotgun (WGS) entry which is preliminary data.</text>
</comment>
<dbReference type="Gene3D" id="3.40.50.1980">
    <property type="entry name" value="Nitrogenase molybdenum iron protein domain"/>
    <property type="match status" value="2"/>
</dbReference>
<evidence type="ECO:0000313" key="8">
    <source>
        <dbReference type="EMBL" id="TQV67194.1"/>
    </source>
</evidence>
<dbReference type="GO" id="GO:0030288">
    <property type="term" value="C:outer membrane-bounded periplasmic space"/>
    <property type="evidence" value="ECO:0007669"/>
    <property type="project" value="TreeGrafter"/>
</dbReference>
<protein>
    <submittedName>
        <fullName evidence="8">ABC transporter substrate-binding protein</fullName>
    </submittedName>
</protein>
<dbReference type="NCBIfam" id="NF008501">
    <property type="entry name" value="PRK11411.1"/>
    <property type="match status" value="1"/>
</dbReference>
<dbReference type="PANTHER" id="PTHR30532">
    <property type="entry name" value="IRON III DICITRATE-BINDING PERIPLASMIC PROTEIN"/>
    <property type="match status" value="1"/>
</dbReference>
<feature type="chain" id="PRO_5021778226" evidence="6">
    <location>
        <begin position="21"/>
        <end position="303"/>
    </location>
</feature>
<dbReference type="GO" id="GO:1901678">
    <property type="term" value="P:iron coordination entity transport"/>
    <property type="evidence" value="ECO:0007669"/>
    <property type="project" value="UniProtKB-ARBA"/>
</dbReference>
<reference evidence="8 9" key="1">
    <citation type="submission" date="2019-06" db="EMBL/GenBank/DDBJ databases">
        <title>A novel species of marine bacteria.</title>
        <authorList>
            <person name="Wang Y."/>
        </authorList>
    </citation>
    <scope>NUCLEOTIDE SEQUENCE [LARGE SCALE GENOMIC DNA]</scope>
    <source>
        <strain evidence="8 9">MA1-10</strain>
    </source>
</reference>
<keyword evidence="4" id="KW-0410">Iron transport</keyword>
<proteinExistence type="inferred from homology"/>
<dbReference type="AlphaFoldDB" id="A0A545SQF5"/>
<sequence>MTRLLNILCVLVFLAPPAVAADISHELGTTTVPDAPKRIVVLEFSFIDALASVGVAPVGIADDNKRDRIIPAYTDVIGNEWVSVGTRKTPSLEVIASLQPDLIIADKKRHAAAYETLSEIAPTIVLDSLAGDYHASVEQMSVIGKAIGKPKEMEARITKHKATMADYVTQIAPKIQGMSAQFGVTNAKGLWLHSPISYNGSLLAMFGFDSTMKPTEGGVYEATYVPTTLEQLSVTNPDILVFGAYADPSFVDGWAKDALYKDLKAVKSGNVFNVTAHNWSRLRGMLAAELTAADLVEIMNQVK</sequence>
<keyword evidence="3" id="KW-0813">Transport</keyword>
<keyword evidence="4" id="KW-0406">Ion transport</keyword>
<keyword evidence="4" id="KW-0408">Iron</keyword>
<evidence type="ECO:0000259" key="7">
    <source>
        <dbReference type="PROSITE" id="PS50983"/>
    </source>
</evidence>
<dbReference type="OrthoDB" id="8370650at2"/>
<dbReference type="InterPro" id="IPR002491">
    <property type="entry name" value="ABC_transptr_periplasmic_BD"/>
</dbReference>
<evidence type="ECO:0000256" key="5">
    <source>
        <dbReference type="ARBA" id="ARBA00022729"/>
    </source>
</evidence>
<dbReference type="CDD" id="cd01146">
    <property type="entry name" value="FhuD"/>
    <property type="match status" value="1"/>
</dbReference>
<dbReference type="Proteomes" id="UP000315816">
    <property type="component" value="Unassembled WGS sequence"/>
</dbReference>
<evidence type="ECO:0000256" key="3">
    <source>
        <dbReference type="ARBA" id="ARBA00022448"/>
    </source>
</evidence>
<comment type="similarity">
    <text evidence="2">Belongs to the bacterial solute-binding protein 8 family.</text>
</comment>
<dbReference type="PANTHER" id="PTHR30532:SF29">
    <property type="entry name" value="FE(3+) DICITRATE-BINDING PERIPLASMIC PROTEIN"/>
    <property type="match status" value="1"/>
</dbReference>
<keyword evidence="9" id="KW-1185">Reference proteome</keyword>
<accession>A0A545SQF5</accession>
<dbReference type="PROSITE" id="PS50983">
    <property type="entry name" value="FE_B12_PBP"/>
    <property type="match status" value="1"/>
</dbReference>
<feature type="domain" description="Fe/B12 periplasmic-binding" evidence="7">
    <location>
        <begin position="38"/>
        <end position="303"/>
    </location>
</feature>
<dbReference type="SUPFAM" id="SSF53807">
    <property type="entry name" value="Helical backbone' metal receptor"/>
    <property type="match status" value="1"/>
</dbReference>
<evidence type="ECO:0000313" key="9">
    <source>
        <dbReference type="Proteomes" id="UP000315816"/>
    </source>
</evidence>
<dbReference type="Pfam" id="PF01497">
    <property type="entry name" value="Peripla_BP_2"/>
    <property type="match status" value="1"/>
</dbReference>
<evidence type="ECO:0000256" key="4">
    <source>
        <dbReference type="ARBA" id="ARBA00022496"/>
    </source>
</evidence>
<gene>
    <name evidence="8" type="ORF">FIL88_11475</name>
</gene>
<dbReference type="EMBL" id="VICH01000007">
    <property type="protein sequence ID" value="TQV67194.1"/>
    <property type="molecule type" value="Genomic_DNA"/>
</dbReference>
<evidence type="ECO:0000256" key="2">
    <source>
        <dbReference type="ARBA" id="ARBA00008814"/>
    </source>
</evidence>